<gene>
    <name evidence="10" type="primary">LOC100557138</name>
</gene>
<dbReference type="InterPro" id="IPR051369">
    <property type="entry name" value="GST_Theta"/>
</dbReference>
<dbReference type="InParanoid" id="A0A803T6Z4"/>
<dbReference type="SFLD" id="SFLDG00358">
    <property type="entry name" value="Main_(cytGST)"/>
    <property type="match status" value="1"/>
</dbReference>
<dbReference type="GeneTree" id="ENSGT00940000167527"/>
<reference evidence="10" key="3">
    <citation type="submission" date="2025-09" db="UniProtKB">
        <authorList>
            <consortium name="Ensembl"/>
        </authorList>
    </citation>
    <scope>IDENTIFICATION</scope>
</reference>
<proteinExistence type="inferred from homology"/>
<dbReference type="Gene3D" id="1.20.1050.10">
    <property type="match status" value="2"/>
</dbReference>
<evidence type="ECO:0000313" key="11">
    <source>
        <dbReference type="Proteomes" id="UP000001646"/>
    </source>
</evidence>
<comment type="catalytic activity">
    <reaction evidence="7">
        <text>RX + glutathione = an S-substituted glutathione + a halide anion + H(+)</text>
        <dbReference type="Rhea" id="RHEA:16437"/>
        <dbReference type="ChEBI" id="CHEBI:15378"/>
        <dbReference type="ChEBI" id="CHEBI:16042"/>
        <dbReference type="ChEBI" id="CHEBI:17792"/>
        <dbReference type="ChEBI" id="CHEBI:57925"/>
        <dbReference type="ChEBI" id="CHEBI:90779"/>
        <dbReference type="EC" id="2.5.1.18"/>
    </reaction>
</comment>
<comment type="subcellular location">
    <subcellularLocation>
        <location evidence="1">Cytoplasm</location>
    </subcellularLocation>
</comment>
<dbReference type="PANTHER" id="PTHR43917:SF15">
    <property type="entry name" value="GLUTATHIONE S-TRANSFERASE THETA-1"/>
    <property type="match status" value="1"/>
</dbReference>
<dbReference type="FunFam" id="3.40.30.10:FF:000548">
    <property type="entry name" value="Glutathione S-transferase theta-1"/>
    <property type="match status" value="1"/>
</dbReference>
<reference evidence="10" key="1">
    <citation type="submission" date="2009-12" db="EMBL/GenBank/DDBJ databases">
        <title>The Genome Sequence of Anolis carolinensis (Green Anole Lizard).</title>
        <authorList>
            <consortium name="The Genome Sequencing Platform"/>
            <person name="Di Palma F."/>
            <person name="Alfoldi J."/>
            <person name="Heiman D."/>
            <person name="Young S."/>
            <person name="Grabherr M."/>
            <person name="Johnson J."/>
            <person name="Lander E.S."/>
            <person name="Lindblad-Toh K."/>
        </authorList>
    </citation>
    <scope>NUCLEOTIDE SEQUENCE [LARGE SCALE GENOMIC DNA]</scope>
    <source>
        <strain evidence="10">JBL SC #1</strain>
    </source>
</reference>
<evidence type="ECO:0000256" key="3">
    <source>
        <dbReference type="ARBA" id="ARBA00011738"/>
    </source>
</evidence>
<dbReference type="AlphaFoldDB" id="A0A803T6Z4"/>
<dbReference type="FunFam" id="1.20.1050.10:FF:000008">
    <property type="entry name" value="Glutathione S-transferase theta-1"/>
    <property type="match status" value="1"/>
</dbReference>
<dbReference type="InterPro" id="IPR004046">
    <property type="entry name" value="GST_C"/>
</dbReference>
<keyword evidence="11" id="KW-1185">Reference proteome</keyword>
<reference evidence="10" key="2">
    <citation type="submission" date="2025-08" db="UniProtKB">
        <authorList>
            <consortium name="Ensembl"/>
        </authorList>
    </citation>
    <scope>IDENTIFICATION</scope>
</reference>
<keyword evidence="6" id="KW-0808">Transferase</keyword>
<dbReference type="GO" id="GO:0004364">
    <property type="term" value="F:glutathione transferase activity"/>
    <property type="evidence" value="ECO:0000318"/>
    <property type="project" value="GO_Central"/>
</dbReference>
<name>A0A803T6Z4_ANOCA</name>
<accession>A0A803T6Z4</accession>
<dbReference type="Proteomes" id="UP000001646">
    <property type="component" value="Unplaced"/>
</dbReference>
<feature type="domain" description="GST N-terminal" evidence="8">
    <location>
        <begin position="1"/>
        <end position="26"/>
    </location>
</feature>
<dbReference type="SFLD" id="SFLDS00019">
    <property type="entry name" value="Glutathione_Transferase_(cytos"/>
    <property type="match status" value="1"/>
</dbReference>
<dbReference type="PROSITE" id="PS50404">
    <property type="entry name" value="GST_NTER"/>
    <property type="match status" value="2"/>
</dbReference>
<evidence type="ECO:0000256" key="2">
    <source>
        <dbReference type="ARBA" id="ARBA00009899"/>
    </source>
</evidence>
<feature type="domain" description="GST N-terminal" evidence="8">
    <location>
        <begin position="50"/>
        <end position="144"/>
    </location>
</feature>
<dbReference type="InterPro" id="IPR010987">
    <property type="entry name" value="Glutathione-S-Trfase_C-like"/>
</dbReference>
<dbReference type="InterPro" id="IPR040077">
    <property type="entry name" value="GST_C_Theta"/>
</dbReference>
<evidence type="ECO:0000256" key="5">
    <source>
        <dbReference type="ARBA" id="ARBA00022490"/>
    </source>
</evidence>
<dbReference type="GO" id="GO:0005737">
    <property type="term" value="C:cytoplasm"/>
    <property type="evidence" value="ECO:0000318"/>
    <property type="project" value="GO_Central"/>
</dbReference>
<dbReference type="SUPFAM" id="SSF47616">
    <property type="entry name" value="GST C-terminal domain-like"/>
    <property type="match status" value="2"/>
</dbReference>
<dbReference type="Pfam" id="PF00043">
    <property type="entry name" value="GST_C"/>
    <property type="match status" value="1"/>
</dbReference>
<dbReference type="Bgee" id="ENSACAG00000009295">
    <property type="expression patterns" value="Expressed in kidney and 12 other cell types or tissues"/>
</dbReference>
<dbReference type="InterPro" id="IPR004045">
    <property type="entry name" value="Glutathione_S-Trfase_N"/>
</dbReference>
<dbReference type="InterPro" id="IPR036282">
    <property type="entry name" value="Glutathione-S-Trfase_C_sf"/>
</dbReference>
<protein>
    <recommendedName>
        <fullName evidence="4">glutathione transferase</fullName>
        <ecNumber evidence="4">2.5.1.18</ecNumber>
    </recommendedName>
</protein>
<comment type="subunit">
    <text evidence="3">Homodimer.</text>
</comment>
<dbReference type="GO" id="GO:0006749">
    <property type="term" value="P:glutathione metabolic process"/>
    <property type="evidence" value="ECO:0000318"/>
    <property type="project" value="GO_Central"/>
</dbReference>
<dbReference type="InterPro" id="IPR040079">
    <property type="entry name" value="Glutathione_S-Trfase"/>
</dbReference>
<dbReference type="EC" id="2.5.1.18" evidence="4"/>
<evidence type="ECO:0000313" key="10">
    <source>
        <dbReference type="Ensembl" id="ENSACAP00000030984.1"/>
    </source>
</evidence>
<dbReference type="CDD" id="cd03183">
    <property type="entry name" value="GST_C_Theta"/>
    <property type="match status" value="1"/>
</dbReference>
<evidence type="ECO:0000256" key="6">
    <source>
        <dbReference type="ARBA" id="ARBA00022679"/>
    </source>
</evidence>
<dbReference type="PANTHER" id="PTHR43917">
    <property type="match status" value="1"/>
</dbReference>
<evidence type="ECO:0000256" key="4">
    <source>
        <dbReference type="ARBA" id="ARBA00012452"/>
    </source>
</evidence>
<dbReference type="PROSITE" id="PS50405">
    <property type="entry name" value="GST_CTER"/>
    <property type="match status" value="1"/>
</dbReference>
<dbReference type="Ensembl" id="ENSACAT00000055968.1">
    <property type="protein sequence ID" value="ENSACAP00000030984.1"/>
    <property type="gene ID" value="ENSACAG00000009295.3"/>
</dbReference>
<comment type="similarity">
    <text evidence="2">Belongs to the GST superfamily. Theta family.</text>
</comment>
<dbReference type="SUPFAM" id="SSF52833">
    <property type="entry name" value="Thioredoxin-like"/>
    <property type="match status" value="1"/>
</dbReference>
<evidence type="ECO:0000256" key="7">
    <source>
        <dbReference type="ARBA" id="ARBA00047960"/>
    </source>
</evidence>
<evidence type="ECO:0000259" key="8">
    <source>
        <dbReference type="PROSITE" id="PS50404"/>
    </source>
</evidence>
<feature type="domain" description="GST C-terminal" evidence="9">
    <location>
        <begin position="150"/>
        <end position="291"/>
    </location>
</feature>
<organism evidence="10 11">
    <name type="scientific">Anolis carolinensis</name>
    <name type="common">Green anole</name>
    <name type="synonym">American chameleon</name>
    <dbReference type="NCBI Taxonomy" id="28377"/>
    <lineage>
        <taxon>Eukaryota</taxon>
        <taxon>Metazoa</taxon>
        <taxon>Chordata</taxon>
        <taxon>Craniata</taxon>
        <taxon>Vertebrata</taxon>
        <taxon>Euteleostomi</taxon>
        <taxon>Lepidosauria</taxon>
        <taxon>Squamata</taxon>
        <taxon>Bifurcata</taxon>
        <taxon>Unidentata</taxon>
        <taxon>Episquamata</taxon>
        <taxon>Toxicofera</taxon>
        <taxon>Iguania</taxon>
        <taxon>Dactyloidae</taxon>
        <taxon>Anolis</taxon>
    </lineage>
</organism>
<dbReference type="InterPro" id="IPR036249">
    <property type="entry name" value="Thioredoxin-like_sf"/>
</dbReference>
<evidence type="ECO:0000259" key="9">
    <source>
        <dbReference type="PROSITE" id="PS50405"/>
    </source>
</evidence>
<sequence length="304" mass="34133">MKDGDFALAESIAILLYLARKHRTPDHWYPSDLQKRARVDEFLSWQHTGARQAGSKVFLIKPCRAVYLFAKKNDIPFEFKDVALFKESILGSRFLSSSGAEGGSGLTDKITLSKKVPFLKDGDFVLTEGPAILLYLARKYGTPDHWYPSDAEKRARVDEYLFWHQSNMRAHAPKTLWIQVLLPLLVGQTLPEGKTKEVMDGLASSLRQLEELFLRDRPFLAGDEVSVADLVAIVELMQPWGVGCNVFQNHPRLLAWRERVEVAVGRGLFSEAHGTIARIRGLSSAQVDPQLKAQLAPLLGQILK</sequence>
<keyword evidence="5" id="KW-0963">Cytoplasm</keyword>
<evidence type="ECO:0000256" key="1">
    <source>
        <dbReference type="ARBA" id="ARBA00004496"/>
    </source>
</evidence>
<dbReference type="Gene3D" id="3.40.30.10">
    <property type="entry name" value="Glutaredoxin"/>
    <property type="match status" value="2"/>
</dbReference>